<dbReference type="AlphaFoldDB" id="A0A940YJP3"/>
<dbReference type="EMBL" id="JAGQDD010000037">
    <property type="protein sequence ID" value="MBQ0933642.1"/>
    <property type="molecule type" value="Genomic_DNA"/>
</dbReference>
<dbReference type="InterPro" id="IPR040677">
    <property type="entry name" value="LPD7"/>
</dbReference>
<dbReference type="RefSeq" id="WP_210857307.1">
    <property type="nucleotide sequence ID" value="NZ_JAGQDD010000037.1"/>
</dbReference>
<evidence type="ECO:0000256" key="1">
    <source>
        <dbReference type="SAM" id="MobiDB-lite"/>
    </source>
</evidence>
<feature type="region of interest" description="Disordered" evidence="1">
    <location>
        <begin position="277"/>
        <end position="303"/>
    </location>
</feature>
<evidence type="ECO:0000259" key="2">
    <source>
        <dbReference type="Pfam" id="PF18821"/>
    </source>
</evidence>
<accession>A0A940YJP3</accession>
<evidence type="ECO:0000313" key="4">
    <source>
        <dbReference type="Proteomes" id="UP000676246"/>
    </source>
</evidence>
<name>A0A940YJP3_9BURK</name>
<reference evidence="3 4" key="1">
    <citation type="submission" date="2021-04" db="EMBL/GenBank/DDBJ databases">
        <title>The genome sequence of Ideonella sp. 3Y2.</title>
        <authorList>
            <person name="Liu Y."/>
        </authorList>
    </citation>
    <scope>NUCLEOTIDE SEQUENCE [LARGE SCALE GENOMIC DNA]</scope>
    <source>
        <strain evidence="3 4">3Y2</strain>
    </source>
</reference>
<proteinExistence type="predicted"/>
<evidence type="ECO:0000313" key="3">
    <source>
        <dbReference type="EMBL" id="MBQ0933642.1"/>
    </source>
</evidence>
<comment type="caution">
    <text evidence="3">The sequence shown here is derived from an EMBL/GenBank/DDBJ whole genome shotgun (WGS) entry which is preliminary data.</text>
</comment>
<feature type="domain" description="Large polyvalent protein-associated" evidence="2">
    <location>
        <begin position="187"/>
        <end position="271"/>
    </location>
</feature>
<organism evidence="3 4">
    <name type="scientific">Ideonella alba</name>
    <dbReference type="NCBI Taxonomy" id="2824118"/>
    <lineage>
        <taxon>Bacteria</taxon>
        <taxon>Pseudomonadati</taxon>
        <taxon>Pseudomonadota</taxon>
        <taxon>Betaproteobacteria</taxon>
        <taxon>Burkholderiales</taxon>
        <taxon>Sphaerotilaceae</taxon>
        <taxon>Ideonella</taxon>
    </lineage>
</organism>
<keyword evidence="4" id="KW-1185">Reference proteome</keyword>
<dbReference type="Proteomes" id="UP000676246">
    <property type="component" value="Unassembled WGS sequence"/>
</dbReference>
<feature type="region of interest" description="Disordered" evidence="1">
    <location>
        <begin position="82"/>
        <end position="108"/>
    </location>
</feature>
<protein>
    <recommendedName>
        <fullName evidence="2">Large polyvalent protein-associated domain-containing protein</fullName>
    </recommendedName>
</protein>
<gene>
    <name evidence="3" type="ORF">KAK03_24490</name>
</gene>
<sequence>MEADSTPVRQATPARGGTVEPANRAQVAIAKFQTPEPDPGERYELRDPFADVTYRANTFPEMVAKAEQLGSNRFVAVAEDGKRTPIQKVDGGWQRGTPHPAPPERPLDPVLAREDVPEVSGADPAPAVGKAKTKAPTEQADARAIAKMDAQAERAALVARLEAALMDRYIIKRTPVTVGDVSIGRTEYRFRGDTSRVAFTESTFRLATDTSSPSVARSMVDVAEARNWKALRISGSEDFKRMVWLEASARGVKTLGYDPNPADLEVLKREREARLVNRIEPDRNAGPGATAAPAEKASARGSGGRKAVLAAIEAVLVDKKVPSKQRDAVMAAATEKLAQRIRAGQAPKVKVYDKAAPSQRPLIVPTPEMQRSRDRASPSPAR</sequence>
<dbReference type="Pfam" id="PF18821">
    <property type="entry name" value="LPD7"/>
    <property type="match status" value="1"/>
</dbReference>
<feature type="region of interest" description="Disordered" evidence="1">
    <location>
        <begin position="1"/>
        <end position="24"/>
    </location>
</feature>
<feature type="region of interest" description="Disordered" evidence="1">
    <location>
        <begin position="342"/>
        <end position="382"/>
    </location>
</feature>